<dbReference type="OrthoDB" id="52928at2"/>
<dbReference type="InterPro" id="IPR001584">
    <property type="entry name" value="Integrase_cat-core"/>
</dbReference>
<dbReference type="STRING" id="92835.RS81_00002"/>
<dbReference type="PATRIC" id="fig|92835.4.peg.3"/>
<dbReference type="Pfam" id="PF13683">
    <property type="entry name" value="rve_3"/>
    <property type="match status" value="1"/>
</dbReference>
<name>A0A0M2HN74_9MICO</name>
<dbReference type="InterPro" id="IPR009057">
    <property type="entry name" value="Homeodomain-like_sf"/>
</dbReference>
<comment type="caution">
    <text evidence="2">The sequence shown here is derived from an EMBL/GenBank/DDBJ whole genome shotgun (WGS) entry which is preliminary data.</text>
</comment>
<dbReference type="SUPFAM" id="SSF46689">
    <property type="entry name" value="Homeodomain-like"/>
    <property type="match status" value="1"/>
</dbReference>
<proteinExistence type="predicted"/>
<dbReference type="RefSeq" id="WP_045274019.1">
    <property type="nucleotide sequence ID" value="NZ_JAFDSS010000001.1"/>
</dbReference>
<reference evidence="2 3" key="1">
    <citation type="submission" date="2015-02" db="EMBL/GenBank/DDBJ databases">
        <title>Draft genome sequences of ten Microbacterium spp. with emphasis on heavy metal contaminated environments.</title>
        <authorList>
            <person name="Corretto E."/>
        </authorList>
    </citation>
    <scope>NUCLEOTIDE SEQUENCE [LARGE SCALE GENOMIC DNA]</scope>
    <source>
        <strain evidence="2 3">DSM 12510</strain>
    </source>
</reference>
<dbReference type="PANTHER" id="PTHR35004:SF7">
    <property type="entry name" value="INTEGRASE PROTEIN"/>
    <property type="match status" value="1"/>
</dbReference>
<organism evidence="2 3">
    <name type="scientific">Microbacterium terrae</name>
    <dbReference type="NCBI Taxonomy" id="69369"/>
    <lineage>
        <taxon>Bacteria</taxon>
        <taxon>Bacillati</taxon>
        <taxon>Actinomycetota</taxon>
        <taxon>Actinomycetes</taxon>
        <taxon>Micrococcales</taxon>
        <taxon>Microbacteriaceae</taxon>
        <taxon>Microbacterium</taxon>
    </lineage>
</organism>
<dbReference type="PANTHER" id="PTHR35004">
    <property type="entry name" value="TRANSPOSASE RV3428C-RELATED"/>
    <property type="match status" value="1"/>
</dbReference>
<evidence type="ECO:0000259" key="1">
    <source>
        <dbReference type="PROSITE" id="PS50994"/>
    </source>
</evidence>
<dbReference type="GO" id="GO:0003676">
    <property type="term" value="F:nucleic acid binding"/>
    <property type="evidence" value="ECO:0007669"/>
    <property type="project" value="InterPro"/>
</dbReference>
<accession>A0A0M2HN74</accession>
<feature type="domain" description="Integrase catalytic" evidence="1">
    <location>
        <begin position="132"/>
        <end position="299"/>
    </location>
</feature>
<dbReference type="EMBL" id="JYIZ01000003">
    <property type="protein sequence ID" value="KJL45905.1"/>
    <property type="molecule type" value="Genomic_DNA"/>
</dbReference>
<dbReference type="AlphaFoldDB" id="A0A0M2HN74"/>
<dbReference type="GO" id="GO:0015074">
    <property type="term" value="P:DNA integration"/>
    <property type="evidence" value="ECO:0007669"/>
    <property type="project" value="InterPro"/>
</dbReference>
<gene>
    <name evidence="2" type="ORF">RS81_00002</name>
</gene>
<dbReference type="InterPro" id="IPR047656">
    <property type="entry name" value="IS481-like_transpos"/>
</dbReference>
<evidence type="ECO:0000313" key="3">
    <source>
        <dbReference type="Proteomes" id="UP000033956"/>
    </source>
</evidence>
<sequence>MSSKHRVVVLKIVAGELSVTAAAAEFGISRQYLHKLLARYRDRGLDGLDPLSRAPLTSPHATTEQVRDRVVQLRQSLTAAGTDAGPVTIAWHLEQEGLRAPSTSTIRRILHAAGLIAPEPRKRPRSSYVRFEAAQPNETWQSDFTHWRLADGTDVEILNWLDDHSRLLLSCTAHRPVTGRHVVDTFLTAVDSYGPPASTLTDNGRVYTARHGGGRNEFEYVLAALNIRQKNGAPNHPQTQGKIERFHQTLKRWLTAHPRARDIVELQTQLDTFRDHYNTARPHRAREGSTPATAYAATPKALPAGARTDAVHYRIRYDHVGTNGKISFRRASRMHHLGIGVEHRGKRCILIADKHTVTVVHLDTGEIIATNTIEPTRTYWRNNEREPGRWPGSLS</sequence>
<dbReference type="Gene3D" id="3.30.420.10">
    <property type="entry name" value="Ribonuclease H-like superfamily/Ribonuclease H"/>
    <property type="match status" value="1"/>
</dbReference>
<dbReference type="Proteomes" id="UP000033956">
    <property type="component" value="Unassembled WGS sequence"/>
</dbReference>
<keyword evidence="3" id="KW-1185">Reference proteome</keyword>
<dbReference type="NCBIfam" id="NF033577">
    <property type="entry name" value="transpos_IS481"/>
    <property type="match status" value="1"/>
</dbReference>
<dbReference type="InterPro" id="IPR012337">
    <property type="entry name" value="RNaseH-like_sf"/>
</dbReference>
<dbReference type="Pfam" id="PF13565">
    <property type="entry name" value="HTH_32"/>
    <property type="match status" value="1"/>
</dbReference>
<protein>
    <submittedName>
        <fullName evidence="2">Integrase core domain protein</fullName>
    </submittedName>
</protein>
<dbReference type="PROSITE" id="PS50994">
    <property type="entry name" value="INTEGRASE"/>
    <property type="match status" value="1"/>
</dbReference>
<dbReference type="SUPFAM" id="SSF53098">
    <property type="entry name" value="Ribonuclease H-like"/>
    <property type="match status" value="1"/>
</dbReference>
<dbReference type="InterPro" id="IPR036397">
    <property type="entry name" value="RNaseH_sf"/>
</dbReference>
<evidence type="ECO:0000313" key="2">
    <source>
        <dbReference type="EMBL" id="KJL45905.1"/>
    </source>
</evidence>